<dbReference type="Proteomes" id="UP000011083">
    <property type="component" value="Unassembled WGS sequence"/>
</dbReference>
<dbReference type="STRING" id="1257118.L8H2S7"/>
<reference evidence="4 5" key="1">
    <citation type="journal article" date="2013" name="Genome Biol.">
        <title>Genome of Acanthamoeba castellanii highlights extensive lateral gene transfer and early evolution of tyrosine kinase signaling.</title>
        <authorList>
            <person name="Clarke M."/>
            <person name="Lohan A.J."/>
            <person name="Liu B."/>
            <person name="Lagkouvardos I."/>
            <person name="Roy S."/>
            <person name="Zafar N."/>
            <person name="Bertelli C."/>
            <person name="Schilde C."/>
            <person name="Kianianmomeni A."/>
            <person name="Burglin T.R."/>
            <person name="Frech C."/>
            <person name="Turcotte B."/>
            <person name="Kopec K.O."/>
            <person name="Synnott J.M."/>
            <person name="Choo C."/>
            <person name="Paponov I."/>
            <person name="Finkler A."/>
            <person name="Soon Heng Tan C."/>
            <person name="Hutchins A.P."/>
            <person name="Weinmeier T."/>
            <person name="Rattei T."/>
            <person name="Chu J.S."/>
            <person name="Gimenez G."/>
            <person name="Irimia M."/>
            <person name="Rigden D.J."/>
            <person name="Fitzpatrick D.A."/>
            <person name="Lorenzo-Morales J."/>
            <person name="Bateman A."/>
            <person name="Chiu C.H."/>
            <person name="Tang P."/>
            <person name="Hegemann P."/>
            <person name="Fromm H."/>
            <person name="Raoult D."/>
            <person name="Greub G."/>
            <person name="Miranda-Saavedra D."/>
            <person name="Chen N."/>
            <person name="Nash P."/>
            <person name="Ginger M.L."/>
            <person name="Horn M."/>
            <person name="Schaap P."/>
            <person name="Caler L."/>
            <person name="Loftus B."/>
        </authorList>
    </citation>
    <scope>NUCLEOTIDE SEQUENCE [LARGE SCALE GENOMIC DNA]</scope>
    <source>
        <strain evidence="4 5">Neff</strain>
    </source>
</reference>
<dbReference type="Pfam" id="PF00617">
    <property type="entry name" value="RasGEF"/>
    <property type="match status" value="1"/>
</dbReference>
<name>L8H2S7_ACACF</name>
<dbReference type="InterPro" id="IPR008937">
    <property type="entry name" value="Ras-like_GEF"/>
</dbReference>
<dbReference type="EMBL" id="KB007939">
    <property type="protein sequence ID" value="ELR19028.1"/>
    <property type="molecule type" value="Genomic_DNA"/>
</dbReference>
<dbReference type="OrthoDB" id="21144at2759"/>
<gene>
    <name evidence="4" type="ORF">ACA1_235660</name>
</gene>
<dbReference type="PROSITE" id="PS50009">
    <property type="entry name" value="RASGEF_CAT"/>
    <property type="match status" value="1"/>
</dbReference>
<dbReference type="SUPFAM" id="SSF48366">
    <property type="entry name" value="Ras GEF"/>
    <property type="match status" value="1"/>
</dbReference>
<protein>
    <submittedName>
        <fullName evidence="4">RasGEF domain containing protein</fullName>
    </submittedName>
</protein>
<proteinExistence type="predicted"/>
<dbReference type="AlphaFoldDB" id="L8H2S7"/>
<dbReference type="PANTHER" id="PTHR23113">
    <property type="entry name" value="GUANINE NUCLEOTIDE EXCHANGE FACTOR"/>
    <property type="match status" value="1"/>
</dbReference>
<evidence type="ECO:0000259" key="3">
    <source>
        <dbReference type="PROSITE" id="PS50009"/>
    </source>
</evidence>
<organism evidence="4 5">
    <name type="scientific">Acanthamoeba castellanii (strain ATCC 30010 / Neff)</name>
    <dbReference type="NCBI Taxonomy" id="1257118"/>
    <lineage>
        <taxon>Eukaryota</taxon>
        <taxon>Amoebozoa</taxon>
        <taxon>Discosea</taxon>
        <taxon>Longamoebia</taxon>
        <taxon>Centramoebida</taxon>
        <taxon>Acanthamoebidae</taxon>
        <taxon>Acanthamoeba</taxon>
    </lineage>
</organism>
<evidence type="ECO:0000256" key="2">
    <source>
        <dbReference type="PROSITE-ProRule" id="PRU00168"/>
    </source>
</evidence>
<dbReference type="SMART" id="SM00147">
    <property type="entry name" value="RasGEF"/>
    <property type="match status" value="1"/>
</dbReference>
<dbReference type="VEuPathDB" id="AmoebaDB:ACA1_235660"/>
<evidence type="ECO:0000313" key="5">
    <source>
        <dbReference type="Proteomes" id="UP000011083"/>
    </source>
</evidence>
<dbReference type="PANTHER" id="PTHR23113:SF368">
    <property type="entry name" value="CELL DIVISION CONTROL PROTEIN 25"/>
    <property type="match status" value="1"/>
</dbReference>
<feature type="domain" description="Ras-GEF" evidence="3">
    <location>
        <begin position="1"/>
        <end position="139"/>
    </location>
</feature>
<dbReference type="RefSeq" id="XP_004341092.1">
    <property type="nucleotide sequence ID" value="XM_004341044.1"/>
</dbReference>
<keyword evidence="1 2" id="KW-0344">Guanine-nucleotide releasing factor</keyword>
<dbReference type="Gene3D" id="1.10.840.10">
    <property type="entry name" value="Ras guanine-nucleotide exchange factors catalytic domain"/>
    <property type="match status" value="1"/>
</dbReference>
<accession>L8H2S7</accession>
<dbReference type="InterPro" id="IPR036964">
    <property type="entry name" value="RASGEF_cat_dom_sf"/>
</dbReference>
<keyword evidence="5" id="KW-1185">Reference proteome</keyword>
<dbReference type="GeneID" id="14919798"/>
<evidence type="ECO:0000256" key="1">
    <source>
        <dbReference type="ARBA" id="ARBA00022658"/>
    </source>
</evidence>
<dbReference type="GO" id="GO:0005886">
    <property type="term" value="C:plasma membrane"/>
    <property type="evidence" value="ECO:0007669"/>
    <property type="project" value="TreeGrafter"/>
</dbReference>
<dbReference type="InterPro" id="IPR023578">
    <property type="entry name" value="Ras_GEF_dom_sf"/>
</dbReference>
<dbReference type="InterPro" id="IPR001895">
    <property type="entry name" value="RASGEF_cat_dom"/>
</dbReference>
<dbReference type="KEGG" id="acan:ACA1_235660"/>
<sequence>MITAREFLDQAWQREDKILLSPNLTRIIERFNQVSYWVATCILTQSSIEKQALIISKFIRLALDLFKLHNYNGVAEITSALHNSAVQRLRQTWLLMPERHLKKLQKLEQIMQPQQNFWTYRLVSHAQRTRAHTHTPPRC</sequence>
<dbReference type="GO" id="GO:0007265">
    <property type="term" value="P:Ras protein signal transduction"/>
    <property type="evidence" value="ECO:0007669"/>
    <property type="project" value="TreeGrafter"/>
</dbReference>
<evidence type="ECO:0000313" key="4">
    <source>
        <dbReference type="EMBL" id="ELR19028.1"/>
    </source>
</evidence>
<dbReference type="GO" id="GO:0005085">
    <property type="term" value="F:guanyl-nucleotide exchange factor activity"/>
    <property type="evidence" value="ECO:0007669"/>
    <property type="project" value="UniProtKB-KW"/>
</dbReference>